<feature type="repeat" description="ANK" evidence="3">
    <location>
        <begin position="130"/>
        <end position="162"/>
    </location>
</feature>
<feature type="signal peptide" evidence="4">
    <location>
        <begin position="1"/>
        <end position="24"/>
    </location>
</feature>
<evidence type="ECO:0008006" key="7">
    <source>
        <dbReference type="Google" id="ProtNLM"/>
    </source>
</evidence>
<feature type="repeat" description="ANK" evidence="3">
    <location>
        <begin position="64"/>
        <end position="96"/>
    </location>
</feature>
<sequence length="201" mass="21590">MTKFLFPAAVAVAIALTPSTPAFAQQQSESYKFLQAIKEAKGNDVIAMLDRPGSTIVNARDVTSGEGALHIVIKRGDQTYLRYLLQKGADANMRDRAGNTPLILAVQLGQRDMIPILTAAKANINLSNQSGVTPLILAVQGRDIDMVRQLLAAGANPDQSDRMAGQSARDYATNDPRNTAIAKLFTDTPRRQQAAVAGPKF</sequence>
<dbReference type="Pfam" id="PF12796">
    <property type="entry name" value="Ank_2"/>
    <property type="match status" value="1"/>
</dbReference>
<keyword evidence="6" id="KW-1185">Reference proteome</keyword>
<reference evidence="6" key="1">
    <citation type="journal article" date="2019" name="Int. J. Syst. Evol. Microbiol.">
        <title>The Global Catalogue of Microorganisms (GCM) 10K type strain sequencing project: providing services to taxonomists for standard genome sequencing and annotation.</title>
        <authorList>
            <consortium name="The Broad Institute Genomics Platform"/>
            <consortium name="The Broad Institute Genome Sequencing Center for Infectious Disease"/>
            <person name="Wu L."/>
            <person name="Ma J."/>
        </authorList>
    </citation>
    <scope>NUCLEOTIDE SEQUENCE [LARGE SCALE GENOMIC DNA]</scope>
    <source>
        <strain evidence="6">JCM 17498</strain>
    </source>
</reference>
<evidence type="ECO:0000256" key="2">
    <source>
        <dbReference type="ARBA" id="ARBA00023043"/>
    </source>
</evidence>
<gene>
    <name evidence="5" type="ORF">GCM10022268_01930</name>
</gene>
<dbReference type="Pfam" id="PF00023">
    <property type="entry name" value="Ank"/>
    <property type="match status" value="1"/>
</dbReference>
<keyword evidence="2 3" id="KW-0040">ANK repeat</keyword>
<evidence type="ECO:0000313" key="6">
    <source>
        <dbReference type="Proteomes" id="UP001500523"/>
    </source>
</evidence>
<accession>A0ABP7CR51</accession>
<comment type="caution">
    <text evidence="5">The sequence shown here is derived from an EMBL/GenBank/DDBJ whole genome shotgun (WGS) entry which is preliminary data.</text>
</comment>
<dbReference type="InterPro" id="IPR036770">
    <property type="entry name" value="Ankyrin_rpt-contain_sf"/>
</dbReference>
<keyword evidence="4" id="KW-0732">Signal</keyword>
<name>A0ABP7CR51_9SPHN</name>
<dbReference type="PROSITE" id="PS50088">
    <property type="entry name" value="ANK_REPEAT"/>
    <property type="match status" value="3"/>
</dbReference>
<proteinExistence type="predicted"/>
<keyword evidence="1" id="KW-0677">Repeat</keyword>
<feature type="repeat" description="ANK" evidence="3">
    <location>
        <begin position="97"/>
        <end position="129"/>
    </location>
</feature>
<evidence type="ECO:0000256" key="4">
    <source>
        <dbReference type="SAM" id="SignalP"/>
    </source>
</evidence>
<dbReference type="InterPro" id="IPR002110">
    <property type="entry name" value="Ankyrin_rpt"/>
</dbReference>
<feature type="chain" id="PRO_5045313153" description="Ankyrin repeat domain-containing protein" evidence="4">
    <location>
        <begin position="25"/>
        <end position="201"/>
    </location>
</feature>
<dbReference type="PANTHER" id="PTHR24171:SF8">
    <property type="entry name" value="BRCA1-ASSOCIATED RING DOMAIN PROTEIN 1"/>
    <property type="match status" value="1"/>
</dbReference>
<dbReference type="SUPFAM" id="SSF48403">
    <property type="entry name" value="Ankyrin repeat"/>
    <property type="match status" value="1"/>
</dbReference>
<evidence type="ECO:0000256" key="3">
    <source>
        <dbReference type="PROSITE-ProRule" id="PRU00023"/>
    </source>
</evidence>
<organism evidence="5 6">
    <name type="scientific">Sphingomonas cynarae</name>
    <dbReference type="NCBI Taxonomy" id="930197"/>
    <lineage>
        <taxon>Bacteria</taxon>
        <taxon>Pseudomonadati</taxon>
        <taxon>Pseudomonadota</taxon>
        <taxon>Alphaproteobacteria</taxon>
        <taxon>Sphingomonadales</taxon>
        <taxon>Sphingomonadaceae</taxon>
        <taxon>Sphingomonas</taxon>
    </lineage>
</organism>
<dbReference type="RefSeq" id="WP_344691384.1">
    <property type="nucleotide sequence ID" value="NZ_BAABBF010000001.1"/>
</dbReference>
<dbReference type="PANTHER" id="PTHR24171">
    <property type="entry name" value="ANKYRIN REPEAT DOMAIN-CONTAINING PROTEIN 39-RELATED"/>
    <property type="match status" value="1"/>
</dbReference>
<evidence type="ECO:0000256" key="1">
    <source>
        <dbReference type="ARBA" id="ARBA00022737"/>
    </source>
</evidence>
<dbReference type="EMBL" id="BAABBF010000001">
    <property type="protein sequence ID" value="GAA3694790.1"/>
    <property type="molecule type" value="Genomic_DNA"/>
</dbReference>
<evidence type="ECO:0000313" key="5">
    <source>
        <dbReference type="EMBL" id="GAA3694790.1"/>
    </source>
</evidence>
<dbReference type="SMART" id="SM00248">
    <property type="entry name" value="ANK"/>
    <property type="match status" value="3"/>
</dbReference>
<protein>
    <recommendedName>
        <fullName evidence="7">Ankyrin repeat domain-containing protein</fullName>
    </recommendedName>
</protein>
<dbReference type="Proteomes" id="UP001500523">
    <property type="component" value="Unassembled WGS sequence"/>
</dbReference>
<dbReference type="PROSITE" id="PS50297">
    <property type="entry name" value="ANK_REP_REGION"/>
    <property type="match status" value="3"/>
</dbReference>
<dbReference type="Gene3D" id="1.25.40.20">
    <property type="entry name" value="Ankyrin repeat-containing domain"/>
    <property type="match status" value="1"/>
</dbReference>